<dbReference type="PANTHER" id="PTHR48228:SF5">
    <property type="entry name" value="ALPHA-METHYLACYL-COA RACEMASE"/>
    <property type="match status" value="1"/>
</dbReference>
<dbReference type="Gene3D" id="3.40.50.10540">
    <property type="entry name" value="Crotonobetainyl-coa:carnitine coa-transferase, domain 1"/>
    <property type="match status" value="1"/>
</dbReference>
<dbReference type="HOGENOM" id="CLU_033975_5_1_2"/>
<keyword evidence="1" id="KW-0808">Transferase</keyword>
<accession>A0A0F7IBV8</accession>
<dbReference type="InParanoid" id="A0A0F7IBV8"/>
<dbReference type="Pfam" id="PF02515">
    <property type="entry name" value="CoA_transf_3"/>
    <property type="match status" value="1"/>
</dbReference>
<dbReference type="PATRIC" id="fig|113653.22.peg.2015"/>
<dbReference type="KEGG" id="gah:GAH_02048"/>
<dbReference type="InterPro" id="IPR044855">
    <property type="entry name" value="CoA-Trfase_III_dom3_sf"/>
</dbReference>
<evidence type="ECO:0000313" key="1">
    <source>
        <dbReference type="EMBL" id="AKG90683.1"/>
    </source>
</evidence>
<dbReference type="InterPro" id="IPR003673">
    <property type="entry name" value="CoA-Trfase_fam_III"/>
</dbReference>
<dbReference type="EMBL" id="CP011267">
    <property type="protein sequence ID" value="AKG90683.1"/>
    <property type="molecule type" value="Genomic_DNA"/>
</dbReference>
<sequence length="327" mass="36811">MLEGMLVVELAYYYPGPYCCRILRDLGADVVKVEPPAGDPMRYRPEIFAALNRGKRIVKLNLKEDGDREEFYRLAEKADVIVEGFRPGVARRLGVDYERISKINEGIIYCSITGFGQNSRFTRPVHDINVLAMAGVCEVAGMAGGEPSDPNVQLSDFSSAVFAAITILSAYVRKLRTGKGAYIDLSMFDSALASMPLHTSAILNSGEYMRDFSENPGYRIYRAKDCYVSLGILDEPQFWDEMCRALGLDFTGMSFEERLKRSGEIEAAIAAKLAEMDREDIERAFGERIPYGIVESLGDVAEKSWMLEEFEFEGKRFRGLRFPARMR</sequence>
<keyword evidence="2" id="KW-1185">Reference proteome</keyword>
<dbReference type="AlphaFoldDB" id="A0A0F7IBV8"/>
<dbReference type="PANTHER" id="PTHR48228">
    <property type="entry name" value="SUCCINYL-COA--D-CITRAMALATE COA-TRANSFERASE"/>
    <property type="match status" value="1"/>
</dbReference>
<dbReference type="Proteomes" id="UP000034723">
    <property type="component" value="Chromosome"/>
</dbReference>
<dbReference type="InterPro" id="IPR050509">
    <property type="entry name" value="CoA-transferase_III"/>
</dbReference>
<protein>
    <submittedName>
        <fullName evidence="1">Putative acyl-CoA transferases/carnitine dehydratase</fullName>
    </submittedName>
</protein>
<gene>
    <name evidence="1" type="ORF">GAH_02048</name>
</gene>
<dbReference type="STRING" id="113653.GAH_02048"/>
<dbReference type="InterPro" id="IPR023606">
    <property type="entry name" value="CoA-Trfase_III_dom_1_sf"/>
</dbReference>
<name>A0A0F7IBV8_9EURY</name>
<dbReference type="Gene3D" id="3.30.1540.10">
    <property type="entry name" value="formyl-coa transferase, domain 3"/>
    <property type="match status" value="1"/>
</dbReference>
<dbReference type="GeneID" id="24804611"/>
<evidence type="ECO:0000313" key="2">
    <source>
        <dbReference type="Proteomes" id="UP000034723"/>
    </source>
</evidence>
<dbReference type="GO" id="GO:0016740">
    <property type="term" value="F:transferase activity"/>
    <property type="evidence" value="ECO:0007669"/>
    <property type="project" value="UniProtKB-KW"/>
</dbReference>
<proteinExistence type="predicted"/>
<dbReference type="SUPFAM" id="SSF89796">
    <property type="entry name" value="CoA-transferase family III (CaiB/BaiF)"/>
    <property type="match status" value="1"/>
</dbReference>
<reference evidence="1 2" key="1">
    <citation type="submission" date="2015-04" db="EMBL/GenBank/DDBJ databases">
        <title>The complete genome sequence of the hyperthermophilic, obligate iron-reducing archaeon Geoglobus ahangari strain 234T.</title>
        <authorList>
            <person name="Manzella M.P."/>
            <person name="Holmes D.E."/>
            <person name="Rocheleau J.M."/>
            <person name="Chung A."/>
            <person name="Reguera G."/>
            <person name="Kashefi K."/>
        </authorList>
    </citation>
    <scope>NUCLEOTIDE SEQUENCE [LARGE SCALE GENOMIC DNA]</scope>
    <source>
        <strain evidence="1 2">234</strain>
    </source>
</reference>
<organism evidence="1 2">
    <name type="scientific">Geoglobus ahangari</name>
    <dbReference type="NCBI Taxonomy" id="113653"/>
    <lineage>
        <taxon>Archaea</taxon>
        <taxon>Methanobacteriati</taxon>
        <taxon>Methanobacteriota</taxon>
        <taxon>Archaeoglobi</taxon>
        <taxon>Archaeoglobales</taxon>
        <taxon>Archaeoglobaceae</taxon>
        <taxon>Geoglobus</taxon>
    </lineage>
</organism>
<dbReference type="OrthoDB" id="28444at2157"/>
<dbReference type="RefSeq" id="WP_048096553.1">
    <property type="nucleotide sequence ID" value="NZ_CP011267.1"/>
</dbReference>